<proteinExistence type="predicted"/>
<reference evidence="1" key="1">
    <citation type="journal article" date="2020" name="Nature">
        <title>Giant virus diversity and host interactions through global metagenomics.</title>
        <authorList>
            <person name="Schulz F."/>
            <person name="Roux S."/>
            <person name="Paez-Espino D."/>
            <person name="Jungbluth S."/>
            <person name="Walsh D.A."/>
            <person name="Denef V.J."/>
            <person name="McMahon K.D."/>
            <person name="Konstantinidis K.T."/>
            <person name="Eloe-Fadrosh E.A."/>
            <person name="Kyrpides N.C."/>
            <person name="Woyke T."/>
        </authorList>
    </citation>
    <scope>NUCLEOTIDE SEQUENCE</scope>
    <source>
        <strain evidence="1">GVMAG-M-3300023179-71</strain>
    </source>
</reference>
<evidence type="ECO:0000313" key="1">
    <source>
        <dbReference type="EMBL" id="QHT75980.1"/>
    </source>
</evidence>
<protein>
    <submittedName>
        <fullName evidence="1">Uncharacterized protein</fullName>
    </submittedName>
</protein>
<dbReference type="AlphaFoldDB" id="A0A6C0H6H0"/>
<accession>A0A6C0H6H0</accession>
<dbReference type="EMBL" id="MN739885">
    <property type="protein sequence ID" value="QHT75980.1"/>
    <property type="molecule type" value="Genomic_DNA"/>
</dbReference>
<sequence>MEKHFFYLFNQRIIVKRQVIKSFCHKKDMLLNLLINIIICNIY</sequence>
<name>A0A6C0H6H0_9ZZZZ</name>
<organism evidence="1">
    <name type="scientific">viral metagenome</name>
    <dbReference type="NCBI Taxonomy" id="1070528"/>
    <lineage>
        <taxon>unclassified sequences</taxon>
        <taxon>metagenomes</taxon>
        <taxon>organismal metagenomes</taxon>
    </lineage>
</organism>